<dbReference type="GO" id="GO:0055036">
    <property type="term" value="C:virion membrane"/>
    <property type="evidence" value="ECO:0007669"/>
    <property type="project" value="UniProtKB-SubCell"/>
</dbReference>
<keyword evidence="10" id="KW-0945">Host-virus interaction</keyword>
<evidence type="ECO:0000256" key="22">
    <source>
        <dbReference type="ARBA" id="ARBA00023157"/>
    </source>
</evidence>
<sequence>MNFNYHFIWSLVILSQISQVQAGFGDPREALAEIQQKHGKPCDCAGGYVSSPPINSLTTVSCSTHTAYSVTNSLKWQCVSTPTTPSNTHIGSCPGECNTISYDSVHASCYNHYQQCNIGNKTYLTATITGDRTPAIGDGNVPTVLGTSHNLITAGCPNGKKGQVVCWNSRPSVHISDGGGPQDKARDIIVNKKFEELHRSLFPELSYHPLALPEARGKEKIDAHTLDLLATVHSLLNASQPSLAEDCWLCLQSGDPVPLALPYNDTLCSNFACLSNHSCPLTPPFLVQPFNFTDSNCLYAHYQNNSFDIDVGLASFTNCSSYYNVSTASKPSNSLCAPNSSVFVCGNNKAYTYLPTNWTGSCVLATLLPDIDIIPGSEPVPIPAIDHFLGKAKRAIQLIPLFVGLGITTAVSTGAAGLGVSITQYTKLSHQLISDVQAISSTIQDLQDQVDSLAEVVLQNRRGLDLLTAEQGGICLALQEKCCFYANKSGIVRDKIKNLQDDLERRRRQLIDNPFWTSFHGFLPYVMPLLGPLLCLLLVLSFGPIIFNKLMTFIKHQIESIQAKPIQVHYHRLEQEDSGGSYLTLT</sequence>
<keyword evidence="20" id="KW-0175">Coiled coil</keyword>
<evidence type="ECO:0000256" key="5">
    <source>
        <dbReference type="ARBA" id="ARBA00011330"/>
    </source>
</evidence>
<keyword evidence="24" id="KW-1160">Virus entry into host cell</keyword>
<keyword evidence="23" id="KW-0325">Glycoprotein</keyword>
<evidence type="ECO:0000256" key="13">
    <source>
        <dbReference type="ARBA" id="ARBA00022692"/>
    </source>
</evidence>
<evidence type="ECO:0000256" key="20">
    <source>
        <dbReference type="ARBA" id="ARBA00023054"/>
    </source>
</evidence>
<organism evidence="29 30">
    <name type="scientific">Mason-Pfizer monkey virus</name>
    <name type="common">MPMV</name>
    <name type="synonym">Simian Mason-Pfizer virus</name>
    <dbReference type="NCBI Taxonomy" id="11855"/>
    <lineage>
        <taxon>Viruses</taxon>
        <taxon>Riboviria</taxon>
        <taxon>Pararnavirae</taxon>
        <taxon>Artverviricota</taxon>
        <taxon>Revtraviricetes</taxon>
        <taxon>Ortervirales</taxon>
        <taxon>Retroviridae</taxon>
        <taxon>Orthoretrovirinae</taxon>
        <taxon>Betaretrovirus</taxon>
        <taxon>Betaretrovirus maspfimon</taxon>
    </lineage>
</organism>
<name>Q77YG6_MPMV</name>
<dbReference type="GO" id="GO:0019064">
    <property type="term" value="P:fusion of virus membrane with host plasma membrane"/>
    <property type="evidence" value="ECO:0007669"/>
    <property type="project" value="UniProtKB-KW"/>
</dbReference>
<dbReference type="SUPFAM" id="SSF58069">
    <property type="entry name" value="Virus ectodomain"/>
    <property type="match status" value="1"/>
</dbReference>
<dbReference type="SMR" id="Q77YG6"/>
<dbReference type="EMBL" id="AF033815">
    <property type="protein sequence ID" value="AAC82575.1"/>
    <property type="molecule type" value="Genomic_RNA"/>
</dbReference>
<evidence type="ECO:0000256" key="9">
    <source>
        <dbReference type="ARBA" id="ARBA00022521"/>
    </source>
</evidence>
<evidence type="ECO:0000256" key="15">
    <source>
        <dbReference type="ARBA" id="ARBA00022804"/>
    </source>
</evidence>
<evidence type="ECO:0000256" key="3">
    <source>
        <dbReference type="ARBA" id="ARBA00004563"/>
    </source>
</evidence>
<dbReference type="Gene3D" id="1.10.287.210">
    <property type="match status" value="1"/>
</dbReference>
<keyword evidence="9" id="KW-1169">Fusion of virus membrane with host cell membrane</keyword>
<dbReference type="OrthoDB" id="2921at10239"/>
<evidence type="ECO:0000256" key="23">
    <source>
        <dbReference type="ARBA" id="ARBA00023180"/>
    </source>
</evidence>
<evidence type="ECO:0000256" key="10">
    <source>
        <dbReference type="ARBA" id="ARBA00022581"/>
    </source>
</evidence>
<evidence type="ECO:0000256" key="14">
    <source>
        <dbReference type="ARBA" id="ARBA00022729"/>
    </source>
</evidence>
<evidence type="ECO:0000256" key="4">
    <source>
        <dbReference type="ARBA" id="ARBA00004650"/>
    </source>
</evidence>
<keyword evidence="17" id="KW-1043">Host membrane</keyword>
<evidence type="ECO:0000256" key="2">
    <source>
        <dbReference type="ARBA" id="ARBA00004505"/>
    </source>
</evidence>
<evidence type="ECO:0000256" key="16">
    <source>
        <dbReference type="ARBA" id="ARBA00022844"/>
    </source>
</evidence>
<evidence type="ECO:0000256" key="24">
    <source>
        <dbReference type="ARBA" id="ARBA00023296"/>
    </source>
</evidence>
<evidence type="ECO:0000313" key="30">
    <source>
        <dbReference type="Proteomes" id="UP000105838"/>
    </source>
</evidence>
<feature type="transmembrane region" description="Helical" evidence="28">
    <location>
        <begin position="522"/>
        <end position="547"/>
    </location>
</feature>
<evidence type="ECO:0000256" key="1">
    <source>
        <dbReference type="ARBA" id="ARBA00004402"/>
    </source>
</evidence>
<evidence type="ECO:0000256" key="18">
    <source>
        <dbReference type="ARBA" id="ARBA00022879"/>
    </source>
</evidence>
<gene>
    <name evidence="29" type="primary">env</name>
</gene>
<reference evidence="29" key="2">
    <citation type="submission" date="1997-11" db="EMBL/GenBank/DDBJ databases">
        <authorList>
            <person name="Chappey C."/>
        </authorList>
    </citation>
    <scope>NUCLEOTIDE SEQUENCE [LARGE SCALE GENOMIC DNA]</scope>
</reference>
<proteinExistence type="predicted"/>
<keyword evidence="11" id="KW-1162">Viral penetration into host cytoplasm</keyword>
<dbReference type="CDD" id="cd09851">
    <property type="entry name" value="HTLV-1-like_HR1-HR2"/>
    <property type="match status" value="1"/>
</dbReference>
<dbReference type="PANTHER" id="PTHR10424">
    <property type="entry name" value="VIRAL ENVELOPE PROTEIN"/>
    <property type="match status" value="1"/>
</dbReference>
<evidence type="ECO:0000313" key="29">
    <source>
        <dbReference type="EMBL" id="AAC82575.1"/>
    </source>
</evidence>
<comment type="subunit">
    <text evidence="5">The mature envelope protein (Env) consists of a trimer of SU-TM heterodimers attached by a labile interchain disulfide bond.</text>
</comment>
<keyword evidence="8" id="KW-1032">Host cell membrane</keyword>
<accession>Q77YG6</accession>
<evidence type="ECO:0000256" key="6">
    <source>
        <dbReference type="ARBA" id="ARBA00014571"/>
    </source>
</evidence>
<keyword evidence="16" id="KW-0946">Virion</keyword>
<reference evidence="29" key="1">
    <citation type="book" date="1997" name="RETROVIRUSES" publisher="Cold Spring Harbor Laboratory Press" city="Cold Spring Harbor, New York, NY, USA">
        <title>Appendix 2: Retroviral taxonomy, protein structure, sequences, and genetic maps.</title>
        <editorList>
            <person name="Coffin"/>
            <person name="J.M."/>
        </editorList>
        <authorList>
            <person name="Petropoulos C.J."/>
        </authorList>
    </citation>
    <scope>NUCLEOTIDE SEQUENCE</scope>
</reference>
<evidence type="ECO:0000256" key="25">
    <source>
        <dbReference type="ARBA" id="ARBA00024648"/>
    </source>
</evidence>
<evidence type="ECO:0000256" key="28">
    <source>
        <dbReference type="SAM" id="Phobius"/>
    </source>
</evidence>
<keyword evidence="22" id="KW-1015">Disulfide bond</keyword>
<dbReference type="GO" id="GO:0020002">
    <property type="term" value="C:host cell plasma membrane"/>
    <property type="evidence" value="ECO:0007669"/>
    <property type="project" value="UniProtKB-SubCell"/>
</dbReference>
<keyword evidence="7" id="KW-1168">Fusion of virus membrane with host membrane</keyword>
<comment type="subcellular location">
    <subcellularLocation>
        <location evidence="2">Host cell membrane</location>
        <topology evidence="2">Peripheral membrane protein</topology>
    </subcellularLocation>
    <subcellularLocation>
        <location evidence="1">Host cell membrane</location>
        <topology evidence="1">Single-pass type I membrane protein</topology>
    </subcellularLocation>
    <subcellularLocation>
        <location evidence="4">Virion membrane</location>
        <topology evidence="4">Peripheral membrane protein</topology>
    </subcellularLocation>
    <subcellularLocation>
        <location evidence="3">Virion membrane</location>
        <topology evidence="3">Single-pass type I membrane protein</topology>
    </subcellularLocation>
</comment>
<keyword evidence="30" id="KW-1185">Reference proteome</keyword>
<dbReference type="GO" id="GO:0019062">
    <property type="term" value="P:virion attachment to host cell"/>
    <property type="evidence" value="ECO:0007669"/>
    <property type="project" value="UniProtKB-KW"/>
</dbReference>
<evidence type="ECO:0000256" key="19">
    <source>
        <dbReference type="ARBA" id="ARBA00022989"/>
    </source>
</evidence>
<dbReference type="GO" id="GO:0046718">
    <property type="term" value="P:symbiont entry into host cell"/>
    <property type="evidence" value="ECO:0007669"/>
    <property type="project" value="UniProtKB-KW"/>
</dbReference>
<organismHost>
    <name type="scientific">Macaca mulatta</name>
    <name type="common">Rhesus macaque</name>
    <dbReference type="NCBI Taxonomy" id="9544"/>
</organismHost>
<evidence type="ECO:0000256" key="17">
    <source>
        <dbReference type="ARBA" id="ARBA00022870"/>
    </source>
</evidence>
<evidence type="ECO:0000256" key="11">
    <source>
        <dbReference type="ARBA" id="ARBA00022595"/>
    </source>
</evidence>
<evidence type="ECO:0000256" key="8">
    <source>
        <dbReference type="ARBA" id="ARBA00022511"/>
    </source>
</evidence>
<keyword evidence="14" id="KW-0732">Signal</keyword>
<comment type="function">
    <text evidence="25">The transmembrane protein (TM) acts as a class I viral fusion protein. Under the current model, the protein has at least 3 conformational states: pre-fusion native state, pre-hairpin intermediate state, and post-fusion hairpin state. During viral and target cell membrane fusion, the coiled coil regions (heptad repeats) assume a trimer-of-hairpins structure, positioning the fusion peptide in close proximity to the C-terminal region of the ectodomain. The formation of this structure appears to drive apposition and subsequent fusion of viral and target cell membranes. Membranes fusion leads to delivery of the nucleocapsid into the cytoplasm.</text>
</comment>
<keyword evidence="15" id="KW-1161">Viral attachment to host cell</keyword>
<dbReference type="Pfam" id="PF00429">
    <property type="entry name" value="TLV_coat"/>
    <property type="match status" value="1"/>
</dbReference>
<keyword evidence="13 28" id="KW-0812">Transmembrane</keyword>
<comment type="function">
    <text evidence="26">The surface protein (SU) attaches the virus to the host cell by binding to its receptor. This interaction triggers the refolding of the transmembrane protein (TM) and is thought to activate its fusogenic potential by unmasking its fusion peptide. Fusion occurs at the host cell plasma membrane.</text>
</comment>
<evidence type="ECO:0000256" key="7">
    <source>
        <dbReference type="ARBA" id="ARBA00022506"/>
    </source>
</evidence>
<protein>
    <recommendedName>
        <fullName evidence="6">Envelope glycoprotein</fullName>
    </recommendedName>
    <alternativeName>
        <fullName evidence="27">Env polyprotein</fullName>
    </alternativeName>
</protein>
<keyword evidence="12" id="KW-0165">Cleavage on pair of basic residues</keyword>
<dbReference type="Proteomes" id="UP000105838">
    <property type="component" value="Segment"/>
</dbReference>
<dbReference type="InterPro" id="IPR018154">
    <property type="entry name" value="TLV/ENV_coat_polyprotein"/>
</dbReference>
<evidence type="ECO:0000256" key="12">
    <source>
        <dbReference type="ARBA" id="ARBA00022685"/>
    </source>
</evidence>
<keyword evidence="19 28" id="KW-1133">Transmembrane helix</keyword>
<dbReference type="GO" id="GO:0019031">
    <property type="term" value="C:viral envelope"/>
    <property type="evidence" value="ECO:0007669"/>
    <property type="project" value="UniProtKB-KW"/>
</dbReference>
<dbReference type="PANTHER" id="PTHR10424:SF75">
    <property type="entry name" value="ENDOGENOUS RETROVIRUS GROUP S71 MEMBER 1 ENV POLYPROTEIN"/>
    <property type="match status" value="1"/>
</dbReference>
<keyword evidence="21 28" id="KW-0472">Membrane</keyword>
<keyword evidence="18" id="KW-0261">Viral envelope protein</keyword>
<evidence type="ECO:0000256" key="26">
    <source>
        <dbReference type="ARBA" id="ARBA00025621"/>
    </source>
</evidence>
<evidence type="ECO:0000256" key="27">
    <source>
        <dbReference type="ARBA" id="ARBA00029888"/>
    </source>
</evidence>
<evidence type="ECO:0000256" key="21">
    <source>
        <dbReference type="ARBA" id="ARBA00023136"/>
    </source>
</evidence>